<reference evidence="2" key="1">
    <citation type="submission" date="2023-11" db="EMBL/GenBank/DDBJ databases">
        <title>Genome Sequence of Bacillus pseudomycoides stain BUPM19.</title>
        <authorList>
            <person name="Farhat A."/>
        </authorList>
    </citation>
    <scope>NUCLEOTIDE SEQUENCE [LARGE SCALE GENOMIC DNA]</scope>
    <source>
        <strain evidence="2">BUPM19</strain>
    </source>
</reference>
<feature type="non-terminal residue" evidence="1">
    <location>
        <position position="1"/>
    </location>
</feature>
<dbReference type="Gene3D" id="3.40.710.10">
    <property type="entry name" value="DD-peptidase/beta-lactamase superfamily"/>
    <property type="match status" value="1"/>
</dbReference>
<evidence type="ECO:0000313" key="1">
    <source>
        <dbReference type="EMBL" id="MDZ5610839.1"/>
    </source>
</evidence>
<keyword evidence="2" id="KW-1185">Reference proteome</keyword>
<accession>A0ABU5K586</accession>
<dbReference type="EMBL" id="JAXOVW010000280">
    <property type="protein sequence ID" value="MDZ5610839.1"/>
    <property type="molecule type" value="Genomic_DNA"/>
</dbReference>
<evidence type="ECO:0000313" key="2">
    <source>
        <dbReference type="Proteomes" id="UP001291930"/>
    </source>
</evidence>
<dbReference type="InterPro" id="IPR012338">
    <property type="entry name" value="Beta-lactam/transpept-like"/>
</dbReference>
<gene>
    <name evidence="1" type="ORF">U2I54_28660</name>
</gene>
<dbReference type="SUPFAM" id="SSF56601">
    <property type="entry name" value="beta-lactamase/transpeptidase-like"/>
    <property type="match status" value="1"/>
</dbReference>
<keyword evidence="1" id="KW-0121">Carboxypeptidase</keyword>
<keyword evidence="1" id="KW-0645">Protease</keyword>
<name>A0ABU5K586_9BACI</name>
<dbReference type="Proteomes" id="UP001291930">
    <property type="component" value="Unassembled WGS sequence"/>
</dbReference>
<organism evidence="1 2">
    <name type="scientific">Bacillus bingmayongensis</name>
    <dbReference type="NCBI Taxonomy" id="1150157"/>
    <lineage>
        <taxon>Bacteria</taxon>
        <taxon>Bacillati</taxon>
        <taxon>Bacillota</taxon>
        <taxon>Bacilli</taxon>
        <taxon>Bacillales</taxon>
        <taxon>Bacillaceae</taxon>
        <taxon>Bacillus</taxon>
    </lineage>
</organism>
<comment type="caution">
    <text evidence="1">The sequence shown here is derived from an EMBL/GenBank/DDBJ whole genome shotgun (WGS) entry which is preliminary data.</text>
</comment>
<sequence length="93" mass="10677">FLDASKLVQHLITDYPIILEIAQLTSYQFTFKDIHVFNTNKMLYSLNSNVKFKGFDCLQTSFSNTTGYGFYGTAKQGNKRFISIEMEKLVCLS</sequence>
<proteinExistence type="predicted"/>
<protein>
    <submittedName>
        <fullName evidence="1">D-alanyl-D-alanine carboxypeptidase</fullName>
    </submittedName>
</protein>
<dbReference type="GO" id="GO:0004180">
    <property type="term" value="F:carboxypeptidase activity"/>
    <property type="evidence" value="ECO:0007669"/>
    <property type="project" value="UniProtKB-KW"/>
</dbReference>
<keyword evidence="1" id="KW-0378">Hydrolase</keyword>